<accession>A0ABW4MZH2</accession>
<dbReference type="PIRSF" id="PIRSF014995">
    <property type="entry name" value="UCP014995"/>
    <property type="match status" value="1"/>
</dbReference>
<proteinExistence type="predicted"/>
<keyword evidence="1" id="KW-0732">Signal</keyword>
<organism evidence="2 3">
    <name type="scientific">Phenylobacterium terrae</name>
    <dbReference type="NCBI Taxonomy" id="2665495"/>
    <lineage>
        <taxon>Bacteria</taxon>
        <taxon>Pseudomonadati</taxon>
        <taxon>Pseudomonadota</taxon>
        <taxon>Alphaproteobacteria</taxon>
        <taxon>Caulobacterales</taxon>
        <taxon>Caulobacteraceae</taxon>
        <taxon>Phenylobacterium</taxon>
    </lineage>
</organism>
<evidence type="ECO:0000256" key="1">
    <source>
        <dbReference type="SAM" id="SignalP"/>
    </source>
</evidence>
<keyword evidence="3" id="KW-1185">Reference proteome</keyword>
<comment type="caution">
    <text evidence="2">The sequence shown here is derived from an EMBL/GenBank/DDBJ whole genome shotgun (WGS) entry which is preliminary data.</text>
</comment>
<sequence length="175" mass="18565">MRIPRLPVFTTAIAGAAAAPAAAGAAELQVGVEIPRLTVAEYHRPYVALWIEKPDQTAVKTLAVWYDVKLKGNEGATWLKDMRQWWRRAGRSMTMPADGVSGPTKVPGKHQVRFTAAQIGALPPGQYNLVVEAAREVGGREVVKAPFTWPPAGGGKTSSAKGAAELGAVTVTVKP</sequence>
<evidence type="ECO:0000313" key="3">
    <source>
        <dbReference type="Proteomes" id="UP001597237"/>
    </source>
</evidence>
<name>A0ABW4MZH2_9CAUL</name>
<dbReference type="RefSeq" id="WP_377282570.1">
    <property type="nucleotide sequence ID" value="NZ_JBHRSI010000007.1"/>
</dbReference>
<dbReference type="InterPro" id="IPR014469">
    <property type="entry name" value="DUF2271"/>
</dbReference>
<dbReference type="EMBL" id="JBHUEY010000001">
    <property type="protein sequence ID" value="MFD1782903.1"/>
    <property type="molecule type" value="Genomic_DNA"/>
</dbReference>
<feature type="chain" id="PRO_5046087082" evidence="1">
    <location>
        <begin position="26"/>
        <end position="175"/>
    </location>
</feature>
<protein>
    <submittedName>
        <fullName evidence="2">DUF2271 domain-containing protein</fullName>
    </submittedName>
</protein>
<dbReference type="Pfam" id="PF10029">
    <property type="entry name" value="DUF2271"/>
    <property type="match status" value="1"/>
</dbReference>
<feature type="signal peptide" evidence="1">
    <location>
        <begin position="1"/>
        <end position="25"/>
    </location>
</feature>
<gene>
    <name evidence="2" type="ORF">ACFSC0_05820</name>
</gene>
<evidence type="ECO:0000313" key="2">
    <source>
        <dbReference type="EMBL" id="MFD1782903.1"/>
    </source>
</evidence>
<reference evidence="3" key="1">
    <citation type="journal article" date="2019" name="Int. J. Syst. Evol. Microbiol.">
        <title>The Global Catalogue of Microorganisms (GCM) 10K type strain sequencing project: providing services to taxonomists for standard genome sequencing and annotation.</title>
        <authorList>
            <consortium name="The Broad Institute Genomics Platform"/>
            <consortium name="The Broad Institute Genome Sequencing Center for Infectious Disease"/>
            <person name="Wu L."/>
            <person name="Ma J."/>
        </authorList>
    </citation>
    <scope>NUCLEOTIDE SEQUENCE [LARGE SCALE GENOMIC DNA]</scope>
    <source>
        <strain evidence="3">DFY28</strain>
    </source>
</reference>
<dbReference type="Proteomes" id="UP001597237">
    <property type="component" value="Unassembled WGS sequence"/>
</dbReference>